<evidence type="ECO:0000313" key="1">
    <source>
        <dbReference type="EMBL" id="KAG0412174.1"/>
    </source>
</evidence>
<evidence type="ECO:0000313" key="2">
    <source>
        <dbReference type="Proteomes" id="UP000805193"/>
    </source>
</evidence>
<sequence>MAASSGSDGGHYDDEFGDYASRRKKPCRTCTDFKTWAKSKGSTLTKIPDEGRGCPLDRESLGRCSWSFLHTLAAHYPKRPTAEQRTDVEAFFRLFAKFYPCRDCADDFRNSVETRKKVAEGSILNSPSGARETSNGRWYNRWPEEVDLE</sequence>
<organism evidence="1 2">
    <name type="scientific">Ixodes persulcatus</name>
    <name type="common">Taiga tick</name>
    <dbReference type="NCBI Taxonomy" id="34615"/>
    <lineage>
        <taxon>Eukaryota</taxon>
        <taxon>Metazoa</taxon>
        <taxon>Ecdysozoa</taxon>
        <taxon>Arthropoda</taxon>
        <taxon>Chelicerata</taxon>
        <taxon>Arachnida</taxon>
        <taxon>Acari</taxon>
        <taxon>Parasitiformes</taxon>
        <taxon>Ixodida</taxon>
        <taxon>Ixodoidea</taxon>
        <taxon>Ixodidae</taxon>
        <taxon>Ixodinae</taxon>
        <taxon>Ixodes</taxon>
    </lineage>
</organism>
<proteinExistence type="predicted"/>
<dbReference type="EMBL" id="JABSTQ010011368">
    <property type="protein sequence ID" value="KAG0412174.1"/>
    <property type="molecule type" value="Genomic_DNA"/>
</dbReference>
<keyword evidence="2" id="KW-1185">Reference proteome</keyword>
<accession>A0AC60NYE4</accession>
<dbReference type="Proteomes" id="UP000805193">
    <property type="component" value="Unassembled WGS sequence"/>
</dbReference>
<gene>
    <name evidence="1" type="ORF">HPB47_010689</name>
</gene>
<name>A0AC60NYE4_IXOPE</name>
<comment type="caution">
    <text evidence="1">The sequence shown here is derived from an EMBL/GenBank/DDBJ whole genome shotgun (WGS) entry which is preliminary data.</text>
</comment>
<protein>
    <submittedName>
        <fullName evidence="1">Uncharacterized protein</fullName>
    </submittedName>
</protein>
<reference evidence="1 2" key="1">
    <citation type="journal article" date="2020" name="Cell">
        <title>Large-Scale Comparative Analyses of Tick Genomes Elucidate Their Genetic Diversity and Vector Capacities.</title>
        <authorList>
            <consortium name="Tick Genome and Microbiome Consortium (TIGMIC)"/>
            <person name="Jia N."/>
            <person name="Wang J."/>
            <person name="Shi W."/>
            <person name="Du L."/>
            <person name="Sun Y."/>
            <person name="Zhan W."/>
            <person name="Jiang J.F."/>
            <person name="Wang Q."/>
            <person name="Zhang B."/>
            <person name="Ji P."/>
            <person name="Bell-Sakyi L."/>
            <person name="Cui X.M."/>
            <person name="Yuan T.T."/>
            <person name="Jiang B.G."/>
            <person name="Yang W.F."/>
            <person name="Lam T.T."/>
            <person name="Chang Q.C."/>
            <person name="Ding S.J."/>
            <person name="Wang X.J."/>
            <person name="Zhu J.G."/>
            <person name="Ruan X.D."/>
            <person name="Zhao L."/>
            <person name="Wei J.T."/>
            <person name="Ye R.Z."/>
            <person name="Que T.C."/>
            <person name="Du C.H."/>
            <person name="Zhou Y.H."/>
            <person name="Cheng J.X."/>
            <person name="Dai P.F."/>
            <person name="Guo W.B."/>
            <person name="Han X.H."/>
            <person name="Huang E.J."/>
            <person name="Li L.F."/>
            <person name="Wei W."/>
            <person name="Gao Y.C."/>
            <person name="Liu J.Z."/>
            <person name="Shao H.Z."/>
            <person name="Wang X."/>
            <person name="Wang C.C."/>
            <person name="Yang T.C."/>
            <person name="Huo Q.B."/>
            <person name="Li W."/>
            <person name="Chen H.Y."/>
            <person name="Chen S.E."/>
            <person name="Zhou L.G."/>
            <person name="Ni X.B."/>
            <person name="Tian J.H."/>
            <person name="Sheng Y."/>
            <person name="Liu T."/>
            <person name="Pan Y.S."/>
            <person name="Xia L.Y."/>
            <person name="Li J."/>
            <person name="Zhao F."/>
            <person name="Cao W.C."/>
        </authorList>
    </citation>
    <scope>NUCLEOTIDE SEQUENCE [LARGE SCALE GENOMIC DNA]</scope>
    <source>
        <strain evidence="1">Iper-2018</strain>
    </source>
</reference>